<organism evidence="17 18">
    <name type="scientific">Amycolatopsis echigonensis</name>
    <dbReference type="NCBI Taxonomy" id="2576905"/>
    <lineage>
        <taxon>Bacteria</taxon>
        <taxon>Bacillati</taxon>
        <taxon>Actinomycetota</taxon>
        <taxon>Actinomycetes</taxon>
        <taxon>Pseudonocardiales</taxon>
        <taxon>Pseudonocardiaceae</taxon>
        <taxon>Amycolatopsis</taxon>
    </lineage>
</organism>
<dbReference type="SUPFAM" id="SSF55486">
    <property type="entry name" value="Metalloproteases ('zincins'), catalytic domain"/>
    <property type="match status" value="1"/>
</dbReference>
<comment type="cofactor">
    <cofactor evidence="2">
        <name>Zn(2+)</name>
        <dbReference type="ChEBI" id="CHEBI:29105"/>
    </cofactor>
</comment>
<dbReference type="GO" id="GO:0006508">
    <property type="term" value="P:proteolysis"/>
    <property type="evidence" value="ECO:0007669"/>
    <property type="project" value="UniProtKB-KW"/>
</dbReference>
<evidence type="ECO:0000313" key="17">
    <source>
        <dbReference type="EMBL" id="PKV93571.1"/>
    </source>
</evidence>
<dbReference type="GO" id="GO:0008237">
    <property type="term" value="F:metallopeptidase activity"/>
    <property type="evidence" value="ECO:0007669"/>
    <property type="project" value="UniProtKB-KW"/>
</dbReference>
<feature type="domain" description="Peptidase M1 membrane alanine aminopeptidase" evidence="15">
    <location>
        <begin position="307"/>
        <end position="455"/>
    </location>
</feature>
<keyword evidence="10" id="KW-0482">Metalloprotease</keyword>
<dbReference type="SUPFAM" id="SSF63737">
    <property type="entry name" value="Leukotriene A4 hydrolase N-terminal domain"/>
    <property type="match status" value="1"/>
</dbReference>
<evidence type="ECO:0000256" key="2">
    <source>
        <dbReference type="ARBA" id="ARBA00001947"/>
    </source>
</evidence>
<reference evidence="17 18" key="1">
    <citation type="submission" date="2017-12" db="EMBL/GenBank/DDBJ databases">
        <title>Sequencing the genomes of 1000 Actinobacteria strains.</title>
        <authorList>
            <person name="Klenk H.-P."/>
        </authorList>
    </citation>
    <scope>NUCLEOTIDE SEQUENCE [LARGE SCALE GENOMIC DNA]</scope>
    <source>
        <strain evidence="17 18">DSM 45165</strain>
    </source>
</reference>
<dbReference type="EC" id="3.4.11.2" evidence="4"/>
<dbReference type="InterPro" id="IPR042097">
    <property type="entry name" value="Aminopeptidase_N-like_N_sf"/>
</dbReference>
<dbReference type="RefSeq" id="WP_101437181.1">
    <property type="nucleotide sequence ID" value="NZ_PJMY01000003.1"/>
</dbReference>
<comment type="catalytic activity">
    <reaction evidence="1">
        <text>Release of an N-terminal amino acid, Xaa-|-Yaa- from a peptide, amide or arylamide. Xaa is preferably Ala, but may be most amino acids including Pro (slow action). When a terminal hydrophobic residue is followed by a prolyl residue, the two may be released as an intact Xaa-Pro dipeptide.</text>
        <dbReference type="EC" id="3.4.11.2"/>
    </reaction>
</comment>
<evidence type="ECO:0000259" key="15">
    <source>
        <dbReference type="Pfam" id="PF01433"/>
    </source>
</evidence>
<proteinExistence type="inferred from homology"/>
<dbReference type="PANTHER" id="PTHR11533:SF297">
    <property type="entry name" value="AMINOPEPTIDASE N"/>
    <property type="match status" value="1"/>
</dbReference>
<comment type="similarity">
    <text evidence="3">Belongs to the peptidase M1 family.</text>
</comment>
<dbReference type="Gene3D" id="1.10.390.10">
    <property type="entry name" value="Neutral Protease Domain 2"/>
    <property type="match status" value="1"/>
</dbReference>
<accession>A0A2N3WI81</accession>
<evidence type="ECO:0000256" key="14">
    <source>
        <dbReference type="SAM" id="SignalP"/>
    </source>
</evidence>
<keyword evidence="8" id="KW-0378">Hydrolase</keyword>
<dbReference type="InterPro" id="IPR001930">
    <property type="entry name" value="Peptidase_M1"/>
</dbReference>
<dbReference type="GO" id="GO:0016285">
    <property type="term" value="F:alanyl aminopeptidase activity"/>
    <property type="evidence" value="ECO:0007669"/>
    <property type="project" value="UniProtKB-EC"/>
</dbReference>
<keyword evidence="7" id="KW-0479">Metal-binding</keyword>
<dbReference type="InterPro" id="IPR027268">
    <property type="entry name" value="Peptidase_M4/M1_CTD_sf"/>
</dbReference>
<gene>
    <name evidence="17" type="ORF">ATK30_4423</name>
</gene>
<evidence type="ECO:0000256" key="5">
    <source>
        <dbReference type="ARBA" id="ARBA00015611"/>
    </source>
</evidence>
<dbReference type="PRINTS" id="PR00756">
    <property type="entry name" value="ALADIPTASE"/>
</dbReference>
<evidence type="ECO:0000259" key="16">
    <source>
        <dbReference type="Pfam" id="PF17900"/>
    </source>
</evidence>
<name>A0A2N3WI81_9PSEU</name>
<dbReference type="Gene3D" id="2.60.40.1730">
    <property type="entry name" value="tricorn interacting facor f3 domain"/>
    <property type="match status" value="1"/>
</dbReference>
<dbReference type="CDD" id="cd09603">
    <property type="entry name" value="M1_APN_like"/>
    <property type="match status" value="1"/>
</dbReference>
<dbReference type="Pfam" id="PF01433">
    <property type="entry name" value="Peptidase_M1"/>
    <property type="match status" value="1"/>
</dbReference>
<evidence type="ECO:0000256" key="8">
    <source>
        <dbReference type="ARBA" id="ARBA00022801"/>
    </source>
</evidence>
<feature type="region of interest" description="Disordered" evidence="13">
    <location>
        <begin position="201"/>
        <end position="220"/>
    </location>
</feature>
<evidence type="ECO:0000256" key="6">
    <source>
        <dbReference type="ARBA" id="ARBA00022670"/>
    </source>
</evidence>
<dbReference type="PROSITE" id="PS51257">
    <property type="entry name" value="PROKAR_LIPOPROTEIN"/>
    <property type="match status" value="1"/>
</dbReference>
<keyword evidence="9" id="KW-0862">Zinc</keyword>
<comment type="caution">
    <text evidence="17">The sequence shown here is derived from an EMBL/GenBank/DDBJ whole genome shotgun (WGS) entry which is preliminary data.</text>
</comment>
<evidence type="ECO:0000256" key="11">
    <source>
        <dbReference type="ARBA" id="ARBA00029811"/>
    </source>
</evidence>
<evidence type="ECO:0000256" key="7">
    <source>
        <dbReference type="ARBA" id="ARBA00022723"/>
    </source>
</evidence>
<sequence length="474" mass="51610">MRSRQIAVLALAGVLALSACSPAEPAAPPPPPLHPAPGAGSAGDPYFPEDGNGGYDALDYHVDVSYDPPSGRLDGDTTVSAKATQDLSRFDLDLRGLDVSGVEIDGKPAKYSREKNKLVVTPAEPLRSGSTFRTRVRYSGVPAKTPHDGGSENGWARSADGGAYLVGEPHSASFWYPVNETPRDKATFTLTAHVPAGWTVLSNGRDQGSSAKDGKTTTTWTDPNPIASYLTTIAIDKFTVQRSTLPDGTPIISGYAPGAEPREATGDRLPEVISFLESKFGKYPQSAAGGIYLDENIHFSLETQTRPTYAKWAEILTLVHENAHQWFGDSVSLNSWADICLNECFASYAQWMWGEREGQNLDDRYRAAVEITRGSTDFWGQKLVDMGPEHLFEGAYDKGILAMHALRRELGEPGFERVLHEWVGQHRNGNATWADFEKLVSKVAGRDLSGFLNDWFHGTKLPSDADLYPGGLRP</sequence>
<evidence type="ECO:0000256" key="1">
    <source>
        <dbReference type="ARBA" id="ARBA00000098"/>
    </source>
</evidence>
<feature type="compositionally biased region" description="Pro residues" evidence="13">
    <location>
        <begin position="25"/>
        <end position="35"/>
    </location>
</feature>
<dbReference type="EMBL" id="PJMY01000003">
    <property type="protein sequence ID" value="PKV93571.1"/>
    <property type="molecule type" value="Genomic_DNA"/>
</dbReference>
<evidence type="ECO:0000256" key="10">
    <source>
        <dbReference type="ARBA" id="ARBA00023049"/>
    </source>
</evidence>
<dbReference type="InterPro" id="IPR045357">
    <property type="entry name" value="Aminopeptidase_N-like_N"/>
</dbReference>
<evidence type="ECO:0000256" key="12">
    <source>
        <dbReference type="ARBA" id="ARBA00031533"/>
    </source>
</evidence>
<keyword evidence="6" id="KW-0645">Protease</keyword>
<dbReference type="OrthoDB" id="100605at2"/>
<keyword evidence="18" id="KW-1185">Reference proteome</keyword>
<keyword evidence="14" id="KW-0732">Signal</keyword>
<evidence type="ECO:0000256" key="9">
    <source>
        <dbReference type="ARBA" id="ARBA00022833"/>
    </source>
</evidence>
<feature type="signal peptide" evidence="14">
    <location>
        <begin position="1"/>
        <end position="26"/>
    </location>
</feature>
<dbReference type="Proteomes" id="UP000233750">
    <property type="component" value="Unassembled WGS sequence"/>
</dbReference>
<feature type="domain" description="Aminopeptidase N-like N-terminal" evidence="16">
    <location>
        <begin position="59"/>
        <end position="230"/>
    </location>
</feature>
<evidence type="ECO:0000256" key="13">
    <source>
        <dbReference type="SAM" id="MobiDB-lite"/>
    </source>
</evidence>
<feature type="region of interest" description="Disordered" evidence="13">
    <location>
        <begin position="21"/>
        <end position="52"/>
    </location>
</feature>
<dbReference type="AlphaFoldDB" id="A0A2N3WI81"/>
<protein>
    <recommendedName>
        <fullName evidence="5">Aminopeptidase N</fullName>
        <ecNumber evidence="4">3.4.11.2</ecNumber>
    </recommendedName>
    <alternativeName>
        <fullName evidence="11">Alanine aminopeptidase</fullName>
    </alternativeName>
    <alternativeName>
        <fullName evidence="12">Lysyl aminopeptidase</fullName>
    </alternativeName>
</protein>
<dbReference type="Pfam" id="PF17900">
    <property type="entry name" value="Peptidase_M1_N"/>
    <property type="match status" value="1"/>
</dbReference>
<feature type="chain" id="PRO_5014969406" description="Aminopeptidase N" evidence="14">
    <location>
        <begin position="27"/>
        <end position="474"/>
    </location>
</feature>
<dbReference type="PANTHER" id="PTHR11533">
    <property type="entry name" value="PROTEASE M1 ZINC METALLOPROTEASE"/>
    <property type="match status" value="1"/>
</dbReference>
<dbReference type="GO" id="GO:0008270">
    <property type="term" value="F:zinc ion binding"/>
    <property type="evidence" value="ECO:0007669"/>
    <property type="project" value="InterPro"/>
</dbReference>
<evidence type="ECO:0000313" key="18">
    <source>
        <dbReference type="Proteomes" id="UP000233750"/>
    </source>
</evidence>
<dbReference type="InterPro" id="IPR014782">
    <property type="entry name" value="Peptidase_M1_dom"/>
</dbReference>
<evidence type="ECO:0000256" key="4">
    <source>
        <dbReference type="ARBA" id="ARBA00012564"/>
    </source>
</evidence>
<evidence type="ECO:0000256" key="3">
    <source>
        <dbReference type="ARBA" id="ARBA00010136"/>
    </source>
</evidence>
<dbReference type="InterPro" id="IPR050344">
    <property type="entry name" value="Peptidase_M1_aminopeptidases"/>
</dbReference>